<protein>
    <recommendedName>
        <fullName evidence="3">Helix-turn-helix domain-containing protein</fullName>
    </recommendedName>
</protein>
<evidence type="ECO:0008006" key="3">
    <source>
        <dbReference type="Google" id="ProtNLM"/>
    </source>
</evidence>
<accession>M3JBT2</accession>
<proteinExistence type="predicted"/>
<sequence>MKIIQNDDLMSIEQLELEFGISKHMQARLRMKINQGKPDSIPYIKVKRVILYSRKAINEWLKKFAVNPLV</sequence>
<dbReference type="RefSeq" id="WP_002953022.1">
    <property type="nucleotide sequence ID" value="NZ_AOTD01000208.1"/>
</dbReference>
<organism evidence="1 2">
    <name type="scientific">Campylobacter showae CC57C</name>
    <dbReference type="NCBI Taxonomy" id="1073353"/>
    <lineage>
        <taxon>Bacteria</taxon>
        <taxon>Pseudomonadati</taxon>
        <taxon>Campylobacterota</taxon>
        <taxon>Epsilonproteobacteria</taxon>
        <taxon>Campylobacterales</taxon>
        <taxon>Campylobacteraceae</taxon>
        <taxon>Campylobacter</taxon>
    </lineage>
</organism>
<dbReference type="PATRIC" id="fig|1073353.3.peg.1726"/>
<evidence type="ECO:0000313" key="2">
    <source>
        <dbReference type="Proteomes" id="UP000011782"/>
    </source>
</evidence>
<dbReference type="AlphaFoldDB" id="M3JBT2"/>
<comment type="caution">
    <text evidence="1">The sequence shown here is derived from an EMBL/GenBank/DDBJ whole genome shotgun (WGS) entry which is preliminary data.</text>
</comment>
<name>M3JBT2_9BACT</name>
<reference evidence="1 2" key="1">
    <citation type="submission" date="2013-02" db="EMBL/GenBank/DDBJ databases">
        <title>Co-occurrence of anaerobic bacteria in colorectal carcinomas.</title>
        <authorList>
            <person name="Holt R.A."/>
            <person name="Warren R.L."/>
            <person name="Allen-Vercoe E."/>
            <person name="Pleasance S."/>
            <person name="Freeman D.J."/>
            <person name="Watson P."/>
            <person name="Moore R."/>
            <person name="Cochrane K."/>
        </authorList>
    </citation>
    <scope>NUCLEOTIDE SEQUENCE [LARGE SCALE GENOMIC DNA]</scope>
    <source>
        <strain evidence="1 2">CC57C</strain>
    </source>
</reference>
<evidence type="ECO:0000313" key="1">
    <source>
        <dbReference type="EMBL" id="EMG30137.1"/>
    </source>
</evidence>
<gene>
    <name evidence="1" type="ORF">H740_08066</name>
</gene>
<dbReference type="Proteomes" id="UP000011782">
    <property type="component" value="Unassembled WGS sequence"/>
</dbReference>
<dbReference type="EMBL" id="AOTD01000208">
    <property type="protein sequence ID" value="EMG30137.1"/>
    <property type="molecule type" value="Genomic_DNA"/>
</dbReference>